<keyword evidence="2" id="KW-0238">DNA-binding</keyword>
<dbReference type="PANTHER" id="PTHR43537:SF49">
    <property type="entry name" value="TRANSCRIPTIONAL REGULATORY PROTEIN"/>
    <property type="match status" value="1"/>
</dbReference>
<dbReference type="AlphaFoldDB" id="A0A371B859"/>
<keyword evidence="6" id="KW-1185">Reference proteome</keyword>
<name>A0A371B859_9BRAD</name>
<dbReference type="InterPro" id="IPR011711">
    <property type="entry name" value="GntR_C"/>
</dbReference>
<dbReference type="RefSeq" id="WP_115515804.1">
    <property type="nucleotide sequence ID" value="NZ_QRGO01000001.1"/>
</dbReference>
<evidence type="ECO:0000259" key="4">
    <source>
        <dbReference type="PROSITE" id="PS50949"/>
    </source>
</evidence>
<feature type="domain" description="HTH gntR-type" evidence="4">
    <location>
        <begin position="11"/>
        <end position="78"/>
    </location>
</feature>
<dbReference type="InterPro" id="IPR008920">
    <property type="entry name" value="TF_FadR/GntR_C"/>
</dbReference>
<dbReference type="OrthoDB" id="9816161at2"/>
<dbReference type="GO" id="GO:0003700">
    <property type="term" value="F:DNA-binding transcription factor activity"/>
    <property type="evidence" value="ECO:0007669"/>
    <property type="project" value="InterPro"/>
</dbReference>
<reference evidence="6" key="1">
    <citation type="submission" date="2018-08" db="EMBL/GenBank/DDBJ databases">
        <authorList>
            <person name="Kim S.-J."/>
            <person name="Jung G.-Y."/>
        </authorList>
    </citation>
    <scope>NUCLEOTIDE SEQUENCE [LARGE SCALE GENOMIC DNA]</scope>
    <source>
        <strain evidence="6">GY_H</strain>
    </source>
</reference>
<dbReference type="GO" id="GO:0003677">
    <property type="term" value="F:DNA binding"/>
    <property type="evidence" value="ECO:0007669"/>
    <property type="project" value="UniProtKB-KW"/>
</dbReference>
<dbReference type="PROSITE" id="PS50949">
    <property type="entry name" value="HTH_GNTR"/>
    <property type="match status" value="1"/>
</dbReference>
<comment type="caution">
    <text evidence="5">The sequence shown here is derived from an EMBL/GenBank/DDBJ whole genome shotgun (WGS) entry which is preliminary data.</text>
</comment>
<keyword evidence="1" id="KW-0805">Transcription regulation</keyword>
<evidence type="ECO:0000256" key="1">
    <source>
        <dbReference type="ARBA" id="ARBA00023015"/>
    </source>
</evidence>
<evidence type="ECO:0000256" key="2">
    <source>
        <dbReference type="ARBA" id="ARBA00023125"/>
    </source>
</evidence>
<dbReference type="SUPFAM" id="SSF46785">
    <property type="entry name" value="Winged helix' DNA-binding domain"/>
    <property type="match status" value="1"/>
</dbReference>
<dbReference type="Pfam" id="PF00392">
    <property type="entry name" value="GntR"/>
    <property type="match status" value="1"/>
</dbReference>
<proteinExistence type="predicted"/>
<evidence type="ECO:0000313" key="6">
    <source>
        <dbReference type="Proteomes" id="UP000263993"/>
    </source>
</evidence>
<dbReference type="PANTHER" id="PTHR43537">
    <property type="entry name" value="TRANSCRIPTIONAL REGULATOR, GNTR FAMILY"/>
    <property type="match status" value="1"/>
</dbReference>
<accession>A0A371B859</accession>
<dbReference type="Pfam" id="PF07729">
    <property type="entry name" value="FCD"/>
    <property type="match status" value="1"/>
</dbReference>
<sequence length="232" mass="26435">MDDAANQQHKRTPDEEIAEALESDIIFGRLKPGERLREEALLERFGHSRHFIRLAFARLEKKGILVHTRNVGAAVRAFTVAEVEEIYDVREMIQRQAALRIRLPAEPEAVARIAAIQRDYASCVTTGDLRGIHACNDRFHLAIFALCNNGYLLALVKQYMDLTYVIRTVTFSDPKALEASRIQHELMIEQLKGRDNWALAELCVQHLRPNKEKYLGRLREAAEIASHKPAAE</sequence>
<organism evidence="5 6">
    <name type="scientific">Undibacter mobilis</name>
    <dbReference type="NCBI Taxonomy" id="2292256"/>
    <lineage>
        <taxon>Bacteria</taxon>
        <taxon>Pseudomonadati</taxon>
        <taxon>Pseudomonadota</taxon>
        <taxon>Alphaproteobacteria</taxon>
        <taxon>Hyphomicrobiales</taxon>
        <taxon>Nitrobacteraceae</taxon>
        <taxon>Undibacter</taxon>
    </lineage>
</organism>
<gene>
    <name evidence="5" type="ORF">DXH78_03765</name>
</gene>
<dbReference type="EMBL" id="QRGO01000001">
    <property type="protein sequence ID" value="RDV03779.1"/>
    <property type="molecule type" value="Genomic_DNA"/>
</dbReference>
<dbReference type="InterPro" id="IPR036388">
    <property type="entry name" value="WH-like_DNA-bd_sf"/>
</dbReference>
<dbReference type="SMART" id="SM00895">
    <property type="entry name" value="FCD"/>
    <property type="match status" value="1"/>
</dbReference>
<evidence type="ECO:0000313" key="5">
    <source>
        <dbReference type="EMBL" id="RDV03779.1"/>
    </source>
</evidence>
<dbReference type="SUPFAM" id="SSF48008">
    <property type="entry name" value="GntR ligand-binding domain-like"/>
    <property type="match status" value="1"/>
</dbReference>
<dbReference type="SMART" id="SM00345">
    <property type="entry name" value="HTH_GNTR"/>
    <property type="match status" value="1"/>
</dbReference>
<dbReference type="InterPro" id="IPR000524">
    <property type="entry name" value="Tscrpt_reg_HTH_GntR"/>
</dbReference>
<protein>
    <submittedName>
        <fullName evidence="5">GntR family transcriptional regulator</fullName>
    </submittedName>
</protein>
<keyword evidence="3" id="KW-0804">Transcription</keyword>
<dbReference type="Gene3D" id="1.10.10.10">
    <property type="entry name" value="Winged helix-like DNA-binding domain superfamily/Winged helix DNA-binding domain"/>
    <property type="match status" value="1"/>
</dbReference>
<dbReference type="InterPro" id="IPR036390">
    <property type="entry name" value="WH_DNA-bd_sf"/>
</dbReference>
<evidence type="ECO:0000256" key="3">
    <source>
        <dbReference type="ARBA" id="ARBA00023163"/>
    </source>
</evidence>
<dbReference type="Gene3D" id="1.20.120.530">
    <property type="entry name" value="GntR ligand-binding domain-like"/>
    <property type="match status" value="1"/>
</dbReference>
<dbReference type="Proteomes" id="UP000263993">
    <property type="component" value="Unassembled WGS sequence"/>
</dbReference>